<feature type="transmembrane region" description="Helical" evidence="2">
    <location>
        <begin position="29"/>
        <end position="46"/>
    </location>
</feature>
<feature type="transmembrane region" description="Helical" evidence="2">
    <location>
        <begin position="309"/>
        <end position="330"/>
    </location>
</feature>
<dbReference type="GO" id="GO:0005886">
    <property type="term" value="C:plasma membrane"/>
    <property type="evidence" value="ECO:0007669"/>
    <property type="project" value="UniProtKB-UniRule"/>
</dbReference>
<name>A0A1T4JXF8_9FUSO</name>
<keyword evidence="1 2" id="KW-0472">Membrane</keyword>
<keyword evidence="2" id="KW-1133">Transmembrane helix</keyword>
<keyword evidence="1" id="KW-0769">Symport</keyword>
<dbReference type="OrthoDB" id="8584824at2"/>
<feature type="transmembrane region" description="Helical" evidence="2">
    <location>
        <begin position="6"/>
        <end position="22"/>
    </location>
</feature>
<dbReference type="InterPro" id="IPR004679">
    <property type="entry name" value="2-OHcarboxylate_transport"/>
</dbReference>
<evidence type="ECO:0000256" key="1">
    <source>
        <dbReference type="PIRNR" id="PIRNR005348"/>
    </source>
</evidence>
<dbReference type="STRING" id="180163.SAMN02745174_00161"/>
<keyword evidence="1" id="KW-0813">Transport</keyword>
<evidence type="ECO:0000256" key="2">
    <source>
        <dbReference type="SAM" id="Phobius"/>
    </source>
</evidence>
<gene>
    <name evidence="3" type="ORF">SAMN02745174_00161</name>
</gene>
<accession>A0A1T4JXF8</accession>
<dbReference type="RefSeq" id="WP_159443540.1">
    <property type="nucleotide sequence ID" value="NZ_FUWX01000004.1"/>
</dbReference>
<feature type="transmembrane region" description="Helical" evidence="2">
    <location>
        <begin position="397"/>
        <end position="416"/>
    </location>
</feature>
<keyword evidence="2" id="KW-0812">Transmembrane</keyword>
<feature type="transmembrane region" description="Helical" evidence="2">
    <location>
        <begin position="246"/>
        <end position="263"/>
    </location>
</feature>
<feature type="transmembrane region" description="Helical" evidence="2">
    <location>
        <begin position="52"/>
        <end position="72"/>
    </location>
</feature>
<feature type="transmembrane region" description="Helical" evidence="2">
    <location>
        <begin position="92"/>
        <end position="110"/>
    </location>
</feature>
<evidence type="ECO:0000313" key="3">
    <source>
        <dbReference type="EMBL" id="SJZ34851.1"/>
    </source>
</evidence>
<reference evidence="3 4" key="1">
    <citation type="submission" date="2017-02" db="EMBL/GenBank/DDBJ databases">
        <authorList>
            <person name="Peterson S.W."/>
        </authorList>
    </citation>
    <scope>NUCLEOTIDE SEQUENCE [LARGE SCALE GENOMIC DNA]</scope>
    <source>
        <strain evidence="3 4">ATCC 700028</strain>
    </source>
</reference>
<dbReference type="PANTHER" id="PTHR40033:SF1">
    <property type="entry name" value="CITRATE-SODIUM SYMPORTER"/>
    <property type="match status" value="1"/>
</dbReference>
<sequence length="417" mass="46762">MIKNSFIYFIIIYIVISLTIYLNILPKGIFGVIPILMLLGYTFEFLGNSFSFIKTFLGGGPVITIFFSALMVHYHILPQYVIDEIQYVIKDYGLLDIYIAALISGSILGMDSSLLKKTYFKYLLIILGAILFSILFTIVGAYLLNFNIFHAIFYITLPILSGGIGSGAIPLSKIFSTVITEHPINTLLLITPAIVLGNFFSIIFSGFLRRFSKKYSFFSGHGKIYKKQNFPILPPPNINHINYKDFGIGLTISIIVFFVGLVFSQFIPLHSYVFMILTILLIKTFNIFPKHYEICANSWYHFVMKNFTTATLAGLGMTYVNISSILNILSFKYLSLIFISVFGALIGASLFSYFCNFYILEGTITGGLCMSNFADVAVLNSANLIELMPYAQISTRIGGSFIIIIASIFSEFLPYAF</sequence>
<feature type="transmembrane region" description="Helical" evidence="2">
    <location>
        <begin position="151"/>
        <end position="172"/>
    </location>
</feature>
<feature type="transmembrane region" description="Helical" evidence="2">
    <location>
        <begin position="336"/>
        <end position="360"/>
    </location>
</feature>
<dbReference type="PIRSF" id="PIRSF005348">
    <property type="entry name" value="YxkH"/>
    <property type="match status" value="1"/>
</dbReference>
<organism evidence="3 4">
    <name type="scientific">Cetobacterium ceti</name>
    <dbReference type="NCBI Taxonomy" id="180163"/>
    <lineage>
        <taxon>Bacteria</taxon>
        <taxon>Fusobacteriati</taxon>
        <taxon>Fusobacteriota</taxon>
        <taxon>Fusobacteriia</taxon>
        <taxon>Fusobacteriales</taxon>
        <taxon>Fusobacteriaceae</taxon>
        <taxon>Cetobacterium</taxon>
    </lineage>
</organism>
<dbReference type="GO" id="GO:0008514">
    <property type="term" value="F:organic anion transmembrane transporter activity"/>
    <property type="evidence" value="ECO:0007669"/>
    <property type="project" value="InterPro"/>
</dbReference>
<comment type="similarity">
    <text evidence="1">Belongs to the 2-hydroxycarboxylate transporter (2-HCT) (TC 2.A.24) family.</text>
</comment>
<dbReference type="PANTHER" id="PTHR40033">
    <property type="entry name" value="NA(+)-MALATE SYMPORTER"/>
    <property type="match status" value="1"/>
</dbReference>
<protein>
    <submittedName>
        <fullName evidence="3">Na+/citrate or Na+/malate symporter</fullName>
    </submittedName>
</protein>
<feature type="transmembrane region" description="Helical" evidence="2">
    <location>
        <begin position="184"/>
        <end position="208"/>
    </location>
</feature>
<dbReference type="Proteomes" id="UP000191153">
    <property type="component" value="Unassembled WGS sequence"/>
</dbReference>
<dbReference type="GO" id="GO:0015293">
    <property type="term" value="F:symporter activity"/>
    <property type="evidence" value="ECO:0007669"/>
    <property type="project" value="UniProtKB-UniRule"/>
</dbReference>
<dbReference type="Pfam" id="PF03390">
    <property type="entry name" value="2HCT"/>
    <property type="match status" value="1"/>
</dbReference>
<dbReference type="AlphaFoldDB" id="A0A1T4JXF8"/>
<dbReference type="EMBL" id="FUWX01000004">
    <property type="protein sequence ID" value="SJZ34851.1"/>
    <property type="molecule type" value="Genomic_DNA"/>
</dbReference>
<evidence type="ECO:0000313" key="4">
    <source>
        <dbReference type="Proteomes" id="UP000191153"/>
    </source>
</evidence>
<feature type="transmembrane region" description="Helical" evidence="2">
    <location>
        <begin position="269"/>
        <end position="288"/>
    </location>
</feature>
<keyword evidence="4" id="KW-1185">Reference proteome</keyword>
<feature type="transmembrane region" description="Helical" evidence="2">
    <location>
        <begin position="122"/>
        <end position="144"/>
    </location>
</feature>
<proteinExistence type="inferred from homology"/>